<dbReference type="Pfam" id="PF03968">
    <property type="entry name" value="LptD_N"/>
    <property type="match status" value="1"/>
</dbReference>
<keyword evidence="1" id="KW-0813">Transport</keyword>
<dbReference type="InterPro" id="IPR014340">
    <property type="entry name" value="LptA"/>
</dbReference>
<evidence type="ECO:0000256" key="2">
    <source>
        <dbReference type="ARBA" id="ARBA00022729"/>
    </source>
</evidence>
<feature type="signal peptide" evidence="4">
    <location>
        <begin position="1"/>
        <end position="24"/>
    </location>
</feature>
<evidence type="ECO:0000313" key="7">
    <source>
        <dbReference type="Proteomes" id="UP001596492"/>
    </source>
</evidence>
<feature type="domain" description="Organic solvent tolerance-like N-terminal" evidence="5">
    <location>
        <begin position="34"/>
        <end position="151"/>
    </location>
</feature>
<comment type="caution">
    <text evidence="6">The sequence shown here is derived from an EMBL/GenBank/DDBJ whole genome shotgun (WGS) entry which is preliminary data.</text>
</comment>
<dbReference type="PANTHER" id="PTHR36504">
    <property type="entry name" value="LIPOPOLYSACCHARIDE EXPORT SYSTEM PROTEIN LPTA"/>
    <property type="match status" value="1"/>
</dbReference>
<protein>
    <submittedName>
        <fullName evidence="6">Lipopolysaccharide transport periplasmic protein LptA</fullName>
    </submittedName>
</protein>
<keyword evidence="7" id="KW-1185">Reference proteome</keyword>
<evidence type="ECO:0000313" key="6">
    <source>
        <dbReference type="EMBL" id="MFC7292083.1"/>
    </source>
</evidence>
<gene>
    <name evidence="6" type="primary">lptA</name>
    <name evidence="6" type="ORF">ACFQS8_10690</name>
</gene>
<evidence type="ECO:0000256" key="1">
    <source>
        <dbReference type="ARBA" id="ARBA00022448"/>
    </source>
</evidence>
<feature type="chain" id="PRO_5045928856" evidence="4">
    <location>
        <begin position="25"/>
        <end position="178"/>
    </location>
</feature>
<dbReference type="NCBIfam" id="TIGR03002">
    <property type="entry name" value="outer_YhbN_LptA"/>
    <property type="match status" value="1"/>
</dbReference>
<dbReference type="EMBL" id="JBHTBR010000005">
    <property type="protein sequence ID" value="MFC7292083.1"/>
    <property type="molecule type" value="Genomic_DNA"/>
</dbReference>
<name>A0ABW2IMA4_9PROT</name>
<proteinExistence type="predicted"/>
<dbReference type="InterPro" id="IPR005653">
    <property type="entry name" value="OstA-like_N"/>
</dbReference>
<reference evidence="7" key="1">
    <citation type="journal article" date="2019" name="Int. J. Syst. Evol. Microbiol.">
        <title>The Global Catalogue of Microorganisms (GCM) 10K type strain sequencing project: providing services to taxonomists for standard genome sequencing and annotation.</title>
        <authorList>
            <consortium name="The Broad Institute Genomics Platform"/>
            <consortium name="The Broad Institute Genome Sequencing Center for Infectious Disease"/>
            <person name="Wu L."/>
            <person name="Ma J."/>
        </authorList>
    </citation>
    <scope>NUCLEOTIDE SEQUENCE [LARGE SCALE GENOMIC DNA]</scope>
    <source>
        <strain evidence="7">CCUG 51308</strain>
    </source>
</reference>
<dbReference type="InterPro" id="IPR052037">
    <property type="entry name" value="LPS_export_LptA"/>
</dbReference>
<dbReference type="PANTHER" id="PTHR36504:SF1">
    <property type="entry name" value="LIPOPOLYSACCHARIDE EXPORT SYSTEM PROTEIN LPTA"/>
    <property type="match status" value="1"/>
</dbReference>
<sequence>MLKFKNAVLTSIFALGIMVPAAHAQLGNDSGPIEITADRFELDDLKQEAIYDGNVDVIQGQSRIRADKVVVSYWDKEAQKERAKSTTGAIGALKEIRASGEVYYITPVERVKAERGVYNAEKERITLSGNVLVTNADGVIAGSHLVIDIPRGRYNMDGGGQGGRVRSVFESVEAPSGQ</sequence>
<evidence type="ECO:0000256" key="3">
    <source>
        <dbReference type="ARBA" id="ARBA00022764"/>
    </source>
</evidence>
<accession>A0ABW2IMA4</accession>
<organism evidence="6 7">
    <name type="scientific">Hirschia litorea</name>
    <dbReference type="NCBI Taxonomy" id="1199156"/>
    <lineage>
        <taxon>Bacteria</taxon>
        <taxon>Pseudomonadati</taxon>
        <taxon>Pseudomonadota</taxon>
        <taxon>Alphaproteobacteria</taxon>
        <taxon>Hyphomonadales</taxon>
        <taxon>Hyphomonadaceae</taxon>
        <taxon>Hirschia</taxon>
    </lineage>
</organism>
<evidence type="ECO:0000259" key="5">
    <source>
        <dbReference type="Pfam" id="PF03968"/>
    </source>
</evidence>
<evidence type="ECO:0000256" key="4">
    <source>
        <dbReference type="SAM" id="SignalP"/>
    </source>
</evidence>
<keyword evidence="3" id="KW-0574">Periplasm</keyword>
<dbReference type="Gene3D" id="2.60.450.10">
    <property type="entry name" value="Lipopolysaccharide (LPS) transport protein A like domain"/>
    <property type="match status" value="1"/>
</dbReference>
<dbReference type="Proteomes" id="UP001596492">
    <property type="component" value="Unassembled WGS sequence"/>
</dbReference>
<dbReference type="RefSeq" id="WP_382167324.1">
    <property type="nucleotide sequence ID" value="NZ_JBHTBR010000005.1"/>
</dbReference>
<keyword evidence="2 4" id="KW-0732">Signal</keyword>